<dbReference type="InterPro" id="IPR009081">
    <property type="entry name" value="PP-bd_ACP"/>
</dbReference>
<dbReference type="Gene3D" id="3.30.300.30">
    <property type="match status" value="2"/>
</dbReference>
<dbReference type="PANTHER" id="PTHR45527:SF1">
    <property type="entry name" value="FATTY ACID SYNTHASE"/>
    <property type="match status" value="1"/>
</dbReference>
<dbReference type="PROSITE" id="PS00012">
    <property type="entry name" value="PHOSPHOPANTETHEINE"/>
    <property type="match status" value="2"/>
</dbReference>
<dbReference type="GO" id="GO:0043041">
    <property type="term" value="P:amino acid activation for nonribosomal peptide biosynthetic process"/>
    <property type="evidence" value="ECO:0007669"/>
    <property type="project" value="TreeGrafter"/>
</dbReference>
<dbReference type="InterPro" id="IPR020845">
    <property type="entry name" value="AMP-binding_CS"/>
</dbReference>
<dbReference type="InterPro" id="IPR036736">
    <property type="entry name" value="ACP-like_sf"/>
</dbReference>
<dbReference type="InterPro" id="IPR006162">
    <property type="entry name" value="Ppantetheine_attach_site"/>
</dbReference>
<accession>A0A9P4S5P2</accession>
<keyword evidence="7" id="KW-1185">Reference proteome</keyword>
<dbReference type="Proteomes" id="UP000799429">
    <property type="component" value="Unassembled WGS sequence"/>
</dbReference>
<dbReference type="NCBIfam" id="TIGR01733">
    <property type="entry name" value="AA-adenyl-dom"/>
    <property type="match status" value="1"/>
</dbReference>
<dbReference type="PANTHER" id="PTHR45527">
    <property type="entry name" value="NONRIBOSOMAL PEPTIDE SYNTHETASE"/>
    <property type="match status" value="1"/>
</dbReference>
<dbReference type="Gene3D" id="3.40.50.12780">
    <property type="entry name" value="N-terminal domain of ligase-like"/>
    <property type="match status" value="2"/>
</dbReference>
<dbReference type="CDD" id="cd19542">
    <property type="entry name" value="CT_NRPS-like"/>
    <property type="match status" value="1"/>
</dbReference>
<name>A0A9P4S5P2_9PEZI</name>
<dbReference type="GO" id="GO:0016874">
    <property type="term" value="F:ligase activity"/>
    <property type="evidence" value="ECO:0007669"/>
    <property type="project" value="UniProtKB-KW"/>
</dbReference>
<evidence type="ECO:0000256" key="1">
    <source>
        <dbReference type="ARBA" id="ARBA00022450"/>
    </source>
</evidence>
<dbReference type="InterPro" id="IPR001242">
    <property type="entry name" value="Condensation_dom"/>
</dbReference>
<dbReference type="PROSITE" id="PS50075">
    <property type="entry name" value="CARRIER"/>
    <property type="match status" value="2"/>
</dbReference>
<dbReference type="SUPFAM" id="SSF52777">
    <property type="entry name" value="CoA-dependent acyltransferases"/>
    <property type="match status" value="5"/>
</dbReference>
<dbReference type="InterPro" id="IPR045851">
    <property type="entry name" value="AMP-bd_C_sf"/>
</dbReference>
<evidence type="ECO:0000256" key="3">
    <source>
        <dbReference type="ARBA" id="ARBA00022598"/>
    </source>
</evidence>
<dbReference type="FunFam" id="3.40.50.12780:FF:000012">
    <property type="entry name" value="Non-ribosomal peptide synthetase"/>
    <property type="match status" value="1"/>
</dbReference>
<evidence type="ECO:0000313" key="7">
    <source>
        <dbReference type="Proteomes" id="UP000799429"/>
    </source>
</evidence>
<dbReference type="InterPro" id="IPR042099">
    <property type="entry name" value="ANL_N_sf"/>
</dbReference>
<dbReference type="Pfam" id="PF00668">
    <property type="entry name" value="Condensation"/>
    <property type="match status" value="2"/>
</dbReference>
<comment type="similarity">
    <text evidence="4">Belongs to the NRP synthetase family.</text>
</comment>
<dbReference type="SUPFAM" id="SSF56801">
    <property type="entry name" value="Acetyl-CoA synthetase-like"/>
    <property type="match status" value="2"/>
</dbReference>
<dbReference type="GO" id="GO:0044550">
    <property type="term" value="P:secondary metabolite biosynthetic process"/>
    <property type="evidence" value="ECO:0007669"/>
    <property type="project" value="TreeGrafter"/>
</dbReference>
<dbReference type="Pfam" id="PF00501">
    <property type="entry name" value="AMP-binding"/>
    <property type="match status" value="2"/>
</dbReference>
<evidence type="ECO:0000256" key="2">
    <source>
        <dbReference type="ARBA" id="ARBA00022553"/>
    </source>
</evidence>
<dbReference type="GO" id="GO:0031177">
    <property type="term" value="F:phosphopantetheine binding"/>
    <property type="evidence" value="ECO:0007669"/>
    <property type="project" value="TreeGrafter"/>
</dbReference>
<dbReference type="OrthoDB" id="416786at2759"/>
<feature type="domain" description="Carrier" evidence="5">
    <location>
        <begin position="760"/>
        <end position="837"/>
    </location>
</feature>
<reference evidence="6" key="1">
    <citation type="journal article" date="2020" name="Stud. Mycol.">
        <title>101 Dothideomycetes genomes: a test case for predicting lifestyles and emergence of pathogens.</title>
        <authorList>
            <person name="Haridas S."/>
            <person name="Albert R."/>
            <person name="Binder M."/>
            <person name="Bloem J."/>
            <person name="Labutti K."/>
            <person name="Salamov A."/>
            <person name="Andreopoulos B."/>
            <person name="Baker S."/>
            <person name="Barry K."/>
            <person name="Bills G."/>
            <person name="Bluhm B."/>
            <person name="Cannon C."/>
            <person name="Castanera R."/>
            <person name="Culley D."/>
            <person name="Daum C."/>
            <person name="Ezra D."/>
            <person name="Gonzalez J."/>
            <person name="Henrissat B."/>
            <person name="Kuo A."/>
            <person name="Liang C."/>
            <person name="Lipzen A."/>
            <person name="Lutzoni F."/>
            <person name="Magnuson J."/>
            <person name="Mondo S."/>
            <person name="Nolan M."/>
            <person name="Ohm R."/>
            <person name="Pangilinan J."/>
            <person name="Park H.-J."/>
            <person name="Ramirez L."/>
            <person name="Alfaro M."/>
            <person name="Sun H."/>
            <person name="Tritt A."/>
            <person name="Yoshinaga Y."/>
            <person name="Zwiers L.-H."/>
            <person name="Turgeon B."/>
            <person name="Goodwin S."/>
            <person name="Spatafora J."/>
            <person name="Crous P."/>
            <person name="Grigoriev I."/>
        </authorList>
    </citation>
    <scope>NUCLEOTIDE SEQUENCE</scope>
    <source>
        <strain evidence="6">CBS 101060</strain>
    </source>
</reference>
<dbReference type="FunFam" id="3.30.300.30:FF:000015">
    <property type="entry name" value="Nonribosomal peptide synthase SidD"/>
    <property type="match status" value="1"/>
</dbReference>
<evidence type="ECO:0000256" key="4">
    <source>
        <dbReference type="ARBA" id="ARBA00029454"/>
    </source>
</evidence>
<keyword evidence="1" id="KW-0596">Phosphopantetheine</keyword>
<dbReference type="PROSITE" id="PS00455">
    <property type="entry name" value="AMP_BINDING"/>
    <property type="match status" value="2"/>
</dbReference>
<dbReference type="GO" id="GO:0005737">
    <property type="term" value="C:cytoplasm"/>
    <property type="evidence" value="ECO:0007669"/>
    <property type="project" value="TreeGrafter"/>
</dbReference>
<organism evidence="6 7">
    <name type="scientific">Patellaria atrata CBS 101060</name>
    <dbReference type="NCBI Taxonomy" id="1346257"/>
    <lineage>
        <taxon>Eukaryota</taxon>
        <taxon>Fungi</taxon>
        <taxon>Dikarya</taxon>
        <taxon>Ascomycota</taxon>
        <taxon>Pezizomycotina</taxon>
        <taxon>Dothideomycetes</taxon>
        <taxon>Dothideomycetes incertae sedis</taxon>
        <taxon>Patellariales</taxon>
        <taxon>Patellariaceae</taxon>
        <taxon>Patellaria</taxon>
    </lineage>
</organism>
<feature type="domain" description="Carrier" evidence="5">
    <location>
        <begin position="1793"/>
        <end position="1869"/>
    </location>
</feature>
<keyword evidence="3" id="KW-0436">Ligase</keyword>
<proteinExistence type="inferred from homology"/>
<dbReference type="Gene3D" id="3.30.559.30">
    <property type="entry name" value="Nonribosomal peptide synthetase, condensation domain"/>
    <property type="match status" value="3"/>
</dbReference>
<dbReference type="EMBL" id="MU006103">
    <property type="protein sequence ID" value="KAF2836604.1"/>
    <property type="molecule type" value="Genomic_DNA"/>
</dbReference>
<dbReference type="Pfam" id="PF00550">
    <property type="entry name" value="PP-binding"/>
    <property type="match status" value="2"/>
</dbReference>
<dbReference type="InterPro" id="IPR023213">
    <property type="entry name" value="CAT-like_dom_sf"/>
</dbReference>
<dbReference type="InterPro" id="IPR000873">
    <property type="entry name" value="AMP-dep_synth/lig_dom"/>
</dbReference>
<protein>
    <submittedName>
        <fullName evidence="6">Nonribosomal peptide synthase</fullName>
    </submittedName>
</protein>
<dbReference type="CDD" id="cd05918">
    <property type="entry name" value="A_NRPS_SidN3_like"/>
    <property type="match status" value="2"/>
</dbReference>
<dbReference type="Gene3D" id="1.10.1200.10">
    <property type="entry name" value="ACP-like"/>
    <property type="match status" value="2"/>
</dbReference>
<gene>
    <name evidence="6" type="ORF">M501DRAFT_979946</name>
</gene>
<dbReference type="Gene3D" id="3.30.559.10">
    <property type="entry name" value="Chloramphenicol acetyltransferase-like domain"/>
    <property type="match status" value="2"/>
</dbReference>
<comment type="caution">
    <text evidence="6">The sequence shown here is derived from an EMBL/GenBank/DDBJ whole genome shotgun (WGS) entry which is preliminary data.</text>
</comment>
<sequence>MAAYVKHISTKDIQGAQNYWKKLFPEGEEPSSLYSFPQVHQSPRVETVVTACDELLGEMLEFMETFDMRAHDLLYAAWAIVADRHRLNGQRNACFVVESRDRTFFKHESVIGLVDQKFPLMLSIPDNTDTLAWIGHVRDVTAEASCNAFIGYKQILEAANYKQPQIKVSIGFTDDGYDVMTDDDDFALVLNISIATQLKFSLRHNSSVPACDAQALMKHFVAALEYMVENPKCRISDIQMFLPSETDFILQSGKAAFKPQRGLLHNLIEQQARLTPDLSAVQFESDEPLSYSTFNKRANQLARQIRQHRGLVVPVLMRTTSELILTLLAILKAGAAYVILDPEAPADRNRLIIKTVEATHILVDNSTAGLFENETPIEDLLELSKHNDGSDLALDQEPTDSAYIIFTSGSTGKPKAAVLDHNAAFNGLVAFPKSHDRRQLLFFNPVFSAAQRSIWAPLCTGGCLCLASKKNLTVHTAETIASMNINSIEMTSTTAFLISPETTPSLRRLALGGEMPSPALVEMWGLRVELLSSYGLSECTQLNARRRLVNASQARFLGQAFDTTTTYILTPETTNLSPLLIPGELCFGGSQLAKEYLNNSEETKKRFIKNPFGRGRLYRTGDLAVRHADGSIEMIGRIDYQVKINGQKVDPAEPNAIIQSHKEVEQSAVVSTVVGKKTVLVAMIVSRAGSDWNSIVDELRSAIGDKLPLYMVPSFWVPASSLPLNLNQKVDIAAIRKKVESLALYGRLLPPGSRGEANEDDLNDNERIVRKVWSEFLPVQESDILLEDSFIALGGSSLEAVQIASKLHSEYSLTLRVEDVILGGSLAQVAALIQVKPHEEFESNVGIGPFGLMQENFHVEDLGLKSSDIEDVFPVTPFQEGVITNAVMGGVDFIYRRAYSFKGHSVSSVKEALQTLIKTQPLLRTTFVAHGHSYLQVVKKSVDVPWEVVNKNLKVYLKQDPESMAFGGLWWKVITLPEDILVITVHHALFDYWSNAFIPQDITSILTGGKPIQRTPFNRYVQYLHRQDQEAMHDFWQSYLAGAIPSRLGSRMAPENTVTARVEVDLKSTASKLKVTPAVLLYTAWAIVLADSSSNDDIIFGITLSGRDAPVSGIMQMAGPALTMAPLRIIINRELSLESIAAHVQATLWKVTRHALYGMRNILKASKQPRDIFDTAVNFLIKAPQTQQAGGLVILPEASLERNENVKVELNNGSLNEVVLSSTLQSSVSQNLVNSVARVLESFGRNDELSSTGITVSVAQESGKGFFEPPESVLTYEMVHVEIQRMAVVYPSNIAIQEASGNSITYAGLSIKANQLATLLRKKGVRAEQVVPVMLDKSINTAVVMLGVMISGGAFVTLDGKNPRERNSGIIEDVGAKISITDKANSKFFEGVDYEVIVIEDVQWHSIPIQRCLAPEVTPESLVYIVYTSGSTGKPKGTLLPHEGLAAATQGIVESTNVTASWRCLWALNYVFDGSFHAFFAVLSVGGTLCMAPQDAMVANLGSLINSMKATEASITPTMASLLSPEEIPTLKVLCIGGEPVPPFIPDIWARAMTVYSLYGPTEATICVTGITVTPEHNLRNIGRAFKTVTAAILDPETMEQIPHGDVGELCVGGPQIARGYLNRPEATAKVFHTQADGTRIYQTGDLARWLPNGEIELFGRKDDQIKLNGYRIELGEVESVIMQTNDFSQCAVVVGTVMKKKQLVAFCLGSSTSQTANETSLLLPPEEAPDWKAVAEKLTTLSSYMIPTVWFPVSKMPLSVSGKANKKELLAFVENMDESLLKEYLGEAEVVEISTGPERVLQNLWASTLNVPLEEIHANSTFHGIGGDSISAINLTSTARRHGYQITVSEILSNPSLREQTPFLKKNFQGEMESVLSAEPIVYEPPSEVYARLSELNIFKKDVEDIYPCTAGQIEFLSQGIKKDQFWQLHTVRRLPAGFDFDRWIYLTTKLTKNNQILRALYLYLEENNPLTAIQVVLKHPVLNLTYRSYSSEEERQQILDADWEATFEAGKPFVRYMLLEHSEDGTRDLVIKLDHASYDGSLLYIFDDQFVALNHNLPLPQQTPFKDFINYISTTKKQPQLDYWKDVLGGYKFDFLSTTLEPKISSGLSGKIDVEVGLDDLAEVAGVTAPIVFQTAFSLLLAHLSRSRDVMYDNLISGRNVPIDNPQLITGTCANFLPFRSQISTDTSVKAILSQTQADFWESSENGLVSLGEIYQALGRNRSEGSKCLFCFQPFEPSSGEPDPMRWIVMKMNKNKMYFNYAIQLEIRKTATKGEYVAQFTFDERAITKSKAQEALDWYKNCLGEMAKSPEAFVKI</sequence>
<evidence type="ECO:0000259" key="5">
    <source>
        <dbReference type="PROSITE" id="PS50075"/>
    </source>
</evidence>
<keyword evidence="2" id="KW-0597">Phosphoprotein</keyword>
<evidence type="ECO:0000313" key="6">
    <source>
        <dbReference type="EMBL" id="KAF2836604.1"/>
    </source>
</evidence>
<dbReference type="SUPFAM" id="SSF47336">
    <property type="entry name" value="ACP-like"/>
    <property type="match status" value="2"/>
</dbReference>
<dbReference type="CDD" id="cd19545">
    <property type="entry name" value="FUM14_C_NRPS-like"/>
    <property type="match status" value="1"/>
</dbReference>
<dbReference type="InterPro" id="IPR010071">
    <property type="entry name" value="AA_adenyl_dom"/>
</dbReference>